<feature type="compositionally biased region" description="Polar residues" evidence="1">
    <location>
        <begin position="245"/>
        <end position="263"/>
    </location>
</feature>
<gene>
    <name evidence="2" type="ORF">NAEGRDRAFT_74091</name>
</gene>
<proteinExistence type="predicted"/>
<dbReference type="GeneID" id="8853876"/>
<feature type="compositionally biased region" description="Basic and acidic residues" evidence="1">
    <location>
        <begin position="157"/>
        <end position="175"/>
    </location>
</feature>
<dbReference type="RefSeq" id="XP_002670938.1">
    <property type="nucleotide sequence ID" value="XM_002670892.1"/>
</dbReference>
<feature type="region of interest" description="Disordered" evidence="1">
    <location>
        <begin position="36"/>
        <end position="111"/>
    </location>
</feature>
<dbReference type="InParanoid" id="D2VYE4"/>
<feature type="compositionally biased region" description="Basic and acidic residues" evidence="1">
    <location>
        <begin position="68"/>
        <end position="82"/>
    </location>
</feature>
<feature type="compositionally biased region" description="Basic and acidic residues" evidence="1">
    <location>
        <begin position="36"/>
        <end position="45"/>
    </location>
</feature>
<dbReference type="AlphaFoldDB" id="D2VYE4"/>
<evidence type="ECO:0000313" key="2">
    <source>
        <dbReference type="EMBL" id="EFC38194.1"/>
    </source>
</evidence>
<evidence type="ECO:0000313" key="3">
    <source>
        <dbReference type="Proteomes" id="UP000006671"/>
    </source>
</evidence>
<feature type="region of interest" description="Disordered" evidence="1">
    <location>
        <begin position="157"/>
        <end position="263"/>
    </location>
</feature>
<feature type="compositionally biased region" description="Low complexity" evidence="1">
    <location>
        <begin position="51"/>
        <end position="66"/>
    </location>
</feature>
<organism evidence="3">
    <name type="scientific">Naegleria gruberi</name>
    <name type="common">Amoeba</name>
    <dbReference type="NCBI Taxonomy" id="5762"/>
    <lineage>
        <taxon>Eukaryota</taxon>
        <taxon>Discoba</taxon>
        <taxon>Heterolobosea</taxon>
        <taxon>Tetramitia</taxon>
        <taxon>Eutetramitia</taxon>
        <taxon>Vahlkampfiidae</taxon>
        <taxon>Naegleria</taxon>
    </lineage>
</organism>
<name>D2VYE4_NAEGR</name>
<dbReference type="Proteomes" id="UP000006671">
    <property type="component" value="Unassembled WGS sequence"/>
</dbReference>
<dbReference type="KEGG" id="ngr:NAEGRDRAFT_74091"/>
<protein>
    <submittedName>
        <fullName evidence="2">Predicted protein</fullName>
    </submittedName>
</protein>
<dbReference type="VEuPathDB" id="AmoebaDB:NAEGRDRAFT_74091"/>
<accession>D2VYE4</accession>
<dbReference type="EMBL" id="GG738910">
    <property type="protein sequence ID" value="EFC38194.1"/>
    <property type="molecule type" value="Genomic_DNA"/>
</dbReference>
<feature type="compositionally biased region" description="Low complexity" evidence="1">
    <location>
        <begin position="98"/>
        <end position="111"/>
    </location>
</feature>
<sequence length="336" mass="37697">MGSAPSTTFISSFAGNSLVMDKQSMMVRQLLLGNDSKKGDVDVSNRSKTYSLPSHHSSSGSSITHASKSHESSPVELCEHHAPLRSISPTRRRASENGSIGSSISSLSDSMDISKGRVKSIQSNGVLHSYEFWSNESIDFENCRQETEMQNIQMEIKMKSPKHSEKHDSDSLHHNPEHKKKKKYNGWVEEPLSQSMHHSPSHHHSTHHSNNHHSTNHHHSTHHHHASRHEHHHSNHSAHSTTTSKPSSVLSPITTRHSHDSSILATNSKLSPLHHEAPNFNSAIQQPSVQHNAFNLPLIPFHLNLSASWDRQKAIELYEKSMKQHHDSKSTHEFGS</sequence>
<reference evidence="2 3" key="1">
    <citation type="journal article" date="2010" name="Cell">
        <title>The genome of Naegleria gruberi illuminates early eukaryotic versatility.</title>
        <authorList>
            <person name="Fritz-Laylin L.K."/>
            <person name="Prochnik S.E."/>
            <person name="Ginger M.L."/>
            <person name="Dacks J.B."/>
            <person name="Carpenter M.L."/>
            <person name="Field M.C."/>
            <person name="Kuo A."/>
            <person name="Paredez A."/>
            <person name="Chapman J."/>
            <person name="Pham J."/>
            <person name="Shu S."/>
            <person name="Neupane R."/>
            <person name="Cipriano M."/>
            <person name="Mancuso J."/>
            <person name="Tu H."/>
            <person name="Salamov A."/>
            <person name="Lindquist E."/>
            <person name="Shapiro H."/>
            <person name="Lucas S."/>
            <person name="Grigoriev I.V."/>
            <person name="Cande W.Z."/>
            <person name="Fulton C."/>
            <person name="Rokhsar D.S."/>
            <person name="Dawson S.C."/>
        </authorList>
    </citation>
    <scope>NUCLEOTIDE SEQUENCE [LARGE SCALE GENOMIC DNA]</scope>
    <source>
        <strain evidence="2 3">NEG-M</strain>
    </source>
</reference>
<feature type="compositionally biased region" description="Basic residues" evidence="1">
    <location>
        <begin position="199"/>
        <end position="236"/>
    </location>
</feature>
<evidence type="ECO:0000256" key="1">
    <source>
        <dbReference type="SAM" id="MobiDB-lite"/>
    </source>
</evidence>
<keyword evidence="3" id="KW-1185">Reference proteome</keyword>